<dbReference type="GO" id="GO:0008738">
    <property type="term" value="F:L-fuculose-phosphate aldolase activity"/>
    <property type="evidence" value="ECO:0007669"/>
    <property type="project" value="UniProtKB-EC"/>
</dbReference>
<dbReference type="GO" id="GO:0019323">
    <property type="term" value="P:pentose catabolic process"/>
    <property type="evidence" value="ECO:0007669"/>
    <property type="project" value="TreeGrafter"/>
</dbReference>
<dbReference type="InterPro" id="IPR001303">
    <property type="entry name" value="Aldolase_II/adducin_N"/>
</dbReference>
<feature type="domain" description="Class II aldolase/adducin N-terminal" evidence="3">
    <location>
        <begin position="3"/>
        <end position="171"/>
    </location>
</feature>
<dbReference type="SMART" id="SM01007">
    <property type="entry name" value="Aldolase_II"/>
    <property type="match status" value="1"/>
</dbReference>
<dbReference type="Proteomes" id="UP000034723">
    <property type="component" value="Chromosome"/>
</dbReference>
<dbReference type="OrthoDB" id="18709at2157"/>
<evidence type="ECO:0000313" key="5">
    <source>
        <dbReference type="Proteomes" id="UP000034723"/>
    </source>
</evidence>
<evidence type="ECO:0000259" key="3">
    <source>
        <dbReference type="SMART" id="SM01007"/>
    </source>
</evidence>
<dbReference type="InterPro" id="IPR036409">
    <property type="entry name" value="Aldolase_II/adducin_N_sf"/>
</dbReference>
<accession>A0A0F7ID05</accession>
<organism evidence="4 5">
    <name type="scientific">Geoglobus ahangari</name>
    <dbReference type="NCBI Taxonomy" id="113653"/>
    <lineage>
        <taxon>Archaea</taxon>
        <taxon>Methanobacteriati</taxon>
        <taxon>Methanobacteriota</taxon>
        <taxon>Archaeoglobi</taxon>
        <taxon>Archaeoglobales</taxon>
        <taxon>Archaeoglobaceae</taxon>
        <taxon>Geoglobus</taxon>
    </lineage>
</organism>
<dbReference type="AlphaFoldDB" id="A0A0F7ID05"/>
<reference evidence="4 5" key="1">
    <citation type="submission" date="2015-04" db="EMBL/GenBank/DDBJ databases">
        <title>The complete genome sequence of the hyperthermophilic, obligate iron-reducing archaeon Geoglobus ahangari strain 234T.</title>
        <authorList>
            <person name="Manzella M.P."/>
            <person name="Holmes D.E."/>
            <person name="Rocheleau J.M."/>
            <person name="Chung A."/>
            <person name="Reguera G."/>
            <person name="Kashefi K."/>
        </authorList>
    </citation>
    <scope>NUCLEOTIDE SEQUENCE [LARGE SCALE GENOMIC DNA]</scope>
    <source>
        <strain evidence="4 5">234</strain>
    </source>
</reference>
<dbReference type="SUPFAM" id="SSF53639">
    <property type="entry name" value="AraD/HMP-PK domain-like"/>
    <property type="match status" value="1"/>
</dbReference>
<dbReference type="PANTHER" id="PTHR22789:SF0">
    <property type="entry name" value="3-OXO-TETRONATE 4-PHOSPHATE DECARBOXYLASE-RELATED"/>
    <property type="match status" value="1"/>
</dbReference>
<keyword evidence="5" id="KW-1185">Reference proteome</keyword>
<evidence type="ECO:0000256" key="1">
    <source>
        <dbReference type="ARBA" id="ARBA00022723"/>
    </source>
</evidence>
<dbReference type="PANTHER" id="PTHR22789">
    <property type="entry name" value="FUCULOSE PHOSPHATE ALDOLASE"/>
    <property type="match status" value="1"/>
</dbReference>
<dbReference type="EMBL" id="CP011267">
    <property type="protein sequence ID" value="AKG91164.1"/>
    <property type="molecule type" value="Genomic_DNA"/>
</dbReference>
<keyword evidence="2 4" id="KW-0456">Lyase</keyword>
<dbReference type="HOGENOM" id="CLU_006033_3_4_2"/>
<proteinExistence type="predicted"/>
<dbReference type="FunCoup" id="A0A0F7ID05">
    <property type="interactions" value="76"/>
</dbReference>
<sequence>MIDQAIKVGRKLAEHGLIDGSSGNLSYIEGGKIVITRTGCILDELSQDDFVEVEIGKRDRRASSDLIVHERIYEITDHRAVLHCHGSYNVALSLLEKKLVPLDLEGTIFLKEIEFVEGRFGSEELAKKIARSIKEKGFAVVRAHGIYAAGKDFYEAFKLASFVEHSCKVYYLTKLYSLLDKR</sequence>
<dbReference type="GeneID" id="24804118"/>
<evidence type="ECO:0000313" key="4">
    <source>
        <dbReference type="EMBL" id="AKG91164.1"/>
    </source>
</evidence>
<dbReference type="UniPathway" id="UPA00071"/>
<dbReference type="InterPro" id="IPR050197">
    <property type="entry name" value="Aldolase_class_II_sugar_metab"/>
</dbReference>
<dbReference type="RefSeq" id="WP_048095902.1">
    <property type="nucleotide sequence ID" value="NZ_CP011267.1"/>
</dbReference>
<evidence type="ECO:0000256" key="2">
    <source>
        <dbReference type="ARBA" id="ARBA00023239"/>
    </source>
</evidence>
<dbReference type="GO" id="GO:0046872">
    <property type="term" value="F:metal ion binding"/>
    <property type="evidence" value="ECO:0007669"/>
    <property type="project" value="UniProtKB-KW"/>
</dbReference>
<dbReference type="Gene3D" id="3.40.225.10">
    <property type="entry name" value="Class II aldolase/adducin N-terminal domain"/>
    <property type="match status" value="1"/>
</dbReference>
<dbReference type="InParanoid" id="A0A0F7ID05"/>
<protein>
    <submittedName>
        <fullName evidence="4">Ribulose-5-phosphate 4-epimerase</fullName>
        <ecNumber evidence="4">4.1.2.17</ecNumber>
    </submittedName>
</protein>
<dbReference type="STRING" id="113653.GAH_01548"/>
<dbReference type="KEGG" id="gah:GAH_01548"/>
<name>A0A0F7ID05_9EURY</name>
<dbReference type="GO" id="GO:0005829">
    <property type="term" value="C:cytosol"/>
    <property type="evidence" value="ECO:0007669"/>
    <property type="project" value="TreeGrafter"/>
</dbReference>
<dbReference type="Pfam" id="PF00596">
    <property type="entry name" value="Aldolase_II"/>
    <property type="match status" value="1"/>
</dbReference>
<dbReference type="EC" id="4.1.2.17" evidence="4"/>
<gene>
    <name evidence="4" type="ORF">GAH_01548</name>
</gene>
<keyword evidence="1" id="KW-0479">Metal-binding</keyword>